<dbReference type="InterPro" id="IPR008978">
    <property type="entry name" value="HSP20-like_chaperone"/>
</dbReference>
<evidence type="ECO:0000313" key="5">
    <source>
        <dbReference type="Proteomes" id="UP000051783"/>
    </source>
</evidence>
<dbReference type="PANTHER" id="PTHR11527">
    <property type="entry name" value="HEAT-SHOCK PROTEIN 20 FAMILY MEMBER"/>
    <property type="match status" value="1"/>
</dbReference>
<proteinExistence type="inferred from homology"/>
<dbReference type="STRING" id="942150.IV64_GL000439"/>
<dbReference type="OrthoDB" id="9811615at2"/>
<reference evidence="4 5" key="1">
    <citation type="journal article" date="2015" name="Genome Announc.">
        <title>Expanding the biotechnology potential of lactobacilli through comparative genomics of 213 strains and associated genera.</title>
        <authorList>
            <person name="Sun Z."/>
            <person name="Harris H.M."/>
            <person name="McCann A."/>
            <person name="Guo C."/>
            <person name="Argimon S."/>
            <person name="Zhang W."/>
            <person name="Yang X."/>
            <person name="Jeffery I.B."/>
            <person name="Cooney J.C."/>
            <person name="Kagawa T.F."/>
            <person name="Liu W."/>
            <person name="Song Y."/>
            <person name="Salvetti E."/>
            <person name="Wrobel A."/>
            <person name="Rasinkangas P."/>
            <person name="Parkhill J."/>
            <person name="Rea M.C."/>
            <person name="O'Sullivan O."/>
            <person name="Ritari J."/>
            <person name="Douillard F.P."/>
            <person name="Paul Ross R."/>
            <person name="Yang R."/>
            <person name="Briner A.E."/>
            <person name="Felis G.E."/>
            <person name="de Vos W.M."/>
            <person name="Barrangou R."/>
            <person name="Klaenhammer T.R."/>
            <person name="Caufield P.W."/>
            <person name="Cui Y."/>
            <person name="Zhang H."/>
            <person name="O'Toole P.W."/>
        </authorList>
    </citation>
    <scope>NUCLEOTIDE SEQUENCE [LARGE SCALE GENOMIC DNA]</scope>
    <source>
        <strain evidence="4 5">LMG 26013</strain>
    </source>
</reference>
<evidence type="ECO:0000313" key="4">
    <source>
        <dbReference type="EMBL" id="KRO14760.1"/>
    </source>
</evidence>
<dbReference type="Pfam" id="PF00011">
    <property type="entry name" value="HSP20"/>
    <property type="match status" value="1"/>
</dbReference>
<dbReference type="AlphaFoldDB" id="A0A0R2MLY9"/>
<keyword evidence="4" id="KW-0346">Stress response</keyword>
<dbReference type="CDD" id="cd06471">
    <property type="entry name" value="ACD_LpsHSP_like"/>
    <property type="match status" value="1"/>
</dbReference>
<organism evidence="4 5">
    <name type="scientific">Lactiplantibacillus xiangfangensis</name>
    <dbReference type="NCBI Taxonomy" id="942150"/>
    <lineage>
        <taxon>Bacteria</taxon>
        <taxon>Bacillati</taxon>
        <taxon>Bacillota</taxon>
        <taxon>Bacilli</taxon>
        <taxon>Lactobacillales</taxon>
        <taxon>Lactobacillaceae</taxon>
        <taxon>Lactiplantibacillus</taxon>
    </lineage>
</organism>
<dbReference type="EMBL" id="JQCL01000007">
    <property type="protein sequence ID" value="KRO14760.1"/>
    <property type="molecule type" value="Genomic_DNA"/>
</dbReference>
<name>A0A0R2MLY9_9LACO</name>
<keyword evidence="5" id="KW-1185">Reference proteome</keyword>
<dbReference type="RefSeq" id="WP_057705233.1">
    <property type="nucleotide sequence ID" value="NZ_JQCL01000007.1"/>
</dbReference>
<protein>
    <submittedName>
        <fullName evidence="4">Small heat shock protein</fullName>
    </submittedName>
</protein>
<dbReference type="PROSITE" id="PS01031">
    <property type="entry name" value="SHSP"/>
    <property type="match status" value="1"/>
</dbReference>
<accession>A0A0R2MLY9</accession>
<dbReference type="Gene3D" id="2.60.40.790">
    <property type="match status" value="1"/>
</dbReference>
<evidence type="ECO:0000256" key="1">
    <source>
        <dbReference type="PROSITE-ProRule" id="PRU00285"/>
    </source>
</evidence>
<comment type="similarity">
    <text evidence="1 2">Belongs to the small heat shock protein (HSP20) family.</text>
</comment>
<dbReference type="Proteomes" id="UP000051783">
    <property type="component" value="Unassembled WGS sequence"/>
</dbReference>
<dbReference type="InterPro" id="IPR031107">
    <property type="entry name" value="Small_HSP"/>
</dbReference>
<comment type="caution">
    <text evidence="4">The sequence shown here is derived from an EMBL/GenBank/DDBJ whole genome shotgun (WGS) entry which is preliminary data.</text>
</comment>
<dbReference type="SUPFAM" id="SSF49764">
    <property type="entry name" value="HSP20-like chaperones"/>
    <property type="match status" value="1"/>
</dbReference>
<feature type="domain" description="SHSP" evidence="3">
    <location>
        <begin position="29"/>
        <end position="140"/>
    </location>
</feature>
<gene>
    <name evidence="4" type="ORF">IV64_GL000439</name>
</gene>
<evidence type="ECO:0000256" key="2">
    <source>
        <dbReference type="RuleBase" id="RU003616"/>
    </source>
</evidence>
<sequence length="140" mass="16156">MRQYDLERQIRNLLPVKILKRAHDEVENALNARLVMRTDVVAHDDDYTVTAELPGFDKDAITVKYHDNVLTISANQSHEEAARNDDERIVHRERTANTLTRQFRIQGIIKDQIQAHYQDGLLTVTLPKKVSDDAGRIEIQ</sequence>
<dbReference type="InterPro" id="IPR002068">
    <property type="entry name" value="A-crystallin/Hsp20_dom"/>
</dbReference>
<dbReference type="PATRIC" id="fig|942150.3.peg.450"/>
<evidence type="ECO:0000259" key="3">
    <source>
        <dbReference type="PROSITE" id="PS01031"/>
    </source>
</evidence>